<evidence type="ECO:0000313" key="5">
    <source>
        <dbReference type="EMBL" id="CAK9198839.1"/>
    </source>
</evidence>
<feature type="repeat" description="WD" evidence="3">
    <location>
        <begin position="776"/>
        <end position="808"/>
    </location>
</feature>
<feature type="compositionally biased region" description="Polar residues" evidence="4">
    <location>
        <begin position="336"/>
        <end position="345"/>
    </location>
</feature>
<dbReference type="SMART" id="SM00320">
    <property type="entry name" value="WD40"/>
    <property type="match status" value="6"/>
</dbReference>
<reference evidence="5" key="1">
    <citation type="submission" date="2024-02" db="EMBL/GenBank/DDBJ databases">
        <authorList>
            <consortium name="ELIXIR-Norway"/>
            <consortium name="Elixir Norway"/>
        </authorList>
    </citation>
    <scope>NUCLEOTIDE SEQUENCE</scope>
</reference>
<evidence type="ECO:0000256" key="1">
    <source>
        <dbReference type="ARBA" id="ARBA00022574"/>
    </source>
</evidence>
<keyword evidence="6" id="KW-1185">Reference proteome</keyword>
<gene>
    <name evidence="5" type="ORF">CSSPTR1EN2_LOCUS4637</name>
</gene>
<dbReference type="PROSITE" id="PS00678">
    <property type="entry name" value="WD_REPEATS_1"/>
    <property type="match status" value="2"/>
</dbReference>
<feature type="repeat" description="WD" evidence="3">
    <location>
        <begin position="524"/>
        <end position="565"/>
    </location>
</feature>
<sequence length="808" mass="87873">MAQSNWEADKMLDVYIHDYLVKRNLQASAKAFSNEGKVSSDPVAIDAPGGFLFEWWSVFWDIFIARTNEKHSEVAASYIEHQHQHQHHQQQQAQLMQLQMLQQRHAQHQQQQRREPSHLLNGSANGIGADAILRQPTANAMATKIYEERLKHPQQRDALDETAMKLFVTNRPLLHGITANATTLQQAQSRSQQMVVTPQDNNNDVLNQRFPAPESAMFGSPGFGQSKPALLSPGVNQTANSMPLKGWPLTGIDQLRPGLGVSTQKSFLQGPQHFQMLTPQQQQLLLQAQAQGSMSSSGSPLLSDLDARRFRVLLGGRSGLTGKDGQSNGIGDVSQVVGSPMQSASPAPHGTQELAQTELMMKLAQIQQQQQAGSSQQQQQQSAAPQQQQQDRLAGPTNSSGPANSTGTASTAGPSPNSAPSTPSTHTPGDVMSMAGALQNSGSISKPLLMYGADGTATLASPSNQLADMDRFGEDGSLDDNVESFLSHEEADPRESLFGNSKRSPAGHSLDVSKGFSFNEVGCLRASTSKVVCCHFSSDGKLLASAGHDKKAVLWNMDTLKLKNSLEEHSLLITDVRFSPNSTRLATSSFDKTVRVWDAENPSYSLRTFTGHQTSVMSLDFHPANEDLLCSCDGDSEIRYWSVNQGICTRAFKGGMTQTRFQPRQGRLLAAAAENVVSILDVESETCIHSLQRHTKPVHSVCWDATGDFLASVSEDSVRVWNLGVGSDGECVHELNCNGNKFHSCVFHPNYPSLLVIGCYQSLELWNMVEKQSMTVPAHEGLIAALAQSSATGMVASASHDKCVKLWK</sequence>
<feature type="region of interest" description="Disordered" evidence="4">
    <location>
        <begin position="105"/>
        <end position="125"/>
    </location>
</feature>
<dbReference type="InterPro" id="IPR020472">
    <property type="entry name" value="WD40_PAC1"/>
</dbReference>
<dbReference type="InterPro" id="IPR044716">
    <property type="entry name" value="LEUNIG-like"/>
</dbReference>
<dbReference type="InterPro" id="IPR015943">
    <property type="entry name" value="WD40/YVTN_repeat-like_dom_sf"/>
</dbReference>
<accession>A0ABP0TP07</accession>
<dbReference type="PRINTS" id="PR00320">
    <property type="entry name" value="GPROTEINBRPT"/>
</dbReference>
<keyword evidence="2" id="KW-0677">Repeat</keyword>
<dbReference type="Pfam" id="PF08513">
    <property type="entry name" value="LisH"/>
    <property type="match status" value="1"/>
</dbReference>
<dbReference type="PANTHER" id="PTHR44376:SF5">
    <property type="entry name" value="TRANSCRIPTIONAL COREPRESSOR LEUNIG ISOFORM X1"/>
    <property type="match status" value="1"/>
</dbReference>
<dbReference type="InterPro" id="IPR019775">
    <property type="entry name" value="WD40_repeat_CS"/>
</dbReference>
<dbReference type="CDD" id="cd00200">
    <property type="entry name" value="WD40"/>
    <property type="match status" value="1"/>
</dbReference>
<dbReference type="PROSITE" id="PS50294">
    <property type="entry name" value="WD_REPEATS_REGION"/>
    <property type="match status" value="4"/>
</dbReference>
<feature type="region of interest" description="Disordered" evidence="4">
    <location>
        <begin position="365"/>
        <end position="435"/>
    </location>
</feature>
<keyword evidence="1 3" id="KW-0853">WD repeat</keyword>
<feature type="repeat" description="WD" evidence="3">
    <location>
        <begin position="566"/>
        <end position="607"/>
    </location>
</feature>
<dbReference type="Gene3D" id="2.130.10.10">
    <property type="entry name" value="YVTN repeat-like/Quinoprotein amine dehydrogenase"/>
    <property type="match status" value="2"/>
</dbReference>
<feature type="region of interest" description="Disordered" evidence="4">
    <location>
        <begin position="317"/>
        <end position="351"/>
    </location>
</feature>
<dbReference type="PROSITE" id="PS50896">
    <property type="entry name" value="LISH"/>
    <property type="match status" value="1"/>
</dbReference>
<evidence type="ECO:0000256" key="2">
    <source>
        <dbReference type="ARBA" id="ARBA00022737"/>
    </source>
</evidence>
<dbReference type="SMART" id="SM00667">
    <property type="entry name" value="LisH"/>
    <property type="match status" value="1"/>
</dbReference>
<feature type="compositionally biased region" description="Low complexity" evidence="4">
    <location>
        <begin position="408"/>
        <end position="428"/>
    </location>
</feature>
<evidence type="ECO:0000256" key="3">
    <source>
        <dbReference type="PROSITE-ProRule" id="PRU00221"/>
    </source>
</evidence>
<feature type="compositionally biased region" description="Low complexity" evidence="4">
    <location>
        <begin position="365"/>
        <end position="390"/>
    </location>
</feature>
<evidence type="ECO:0008006" key="7">
    <source>
        <dbReference type="Google" id="ProtNLM"/>
    </source>
</evidence>
<name>A0ABP0TP07_9BRYO</name>
<dbReference type="PROSITE" id="PS50082">
    <property type="entry name" value="WD_REPEATS_2"/>
    <property type="match status" value="4"/>
</dbReference>
<dbReference type="InterPro" id="IPR006594">
    <property type="entry name" value="LisH"/>
</dbReference>
<evidence type="ECO:0000313" key="6">
    <source>
        <dbReference type="Proteomes" id="UP001497512"/>
    </source>
</evidence>
<dbReference type="PANTHER" id="PTHR44376">
    <property type="entry name" value="TRANSCRIPTIONAL REGULATOR OF FILAMENTOUS GROWTH FLO8"/>
    <property type="match status" value="1"/>
</dbReference>
<dbReference type="EMBL" id="OZ019904">
    <property type="protein sequence ID" value="CAK9198839.1"/>
    <property type="molecule type" value="Genomic_DNA"/>
</dbReference>
<feature type="compositionally biased region" description="Polar residues" evidence="4">
    <location>
        <begin position="396"/>
        <end position="407"/>
    </location>
</feature>
<protein>
    <recommendedName>
        <fullName evidence="7">Transcriptional corepressor LEUNIG</fullName>
    </recommendedName>
</protein>
<organism evidence="5 6">
    <name type="scientific">Sphagnum troendelagicum</name>
    <dbReference type="NCBI Taxonomy" id="128251"/>
    <lineage>
        <taxon>Eukaryota</taxon>
        <taxon>Viridiplantae</taxon>
        <taxon>Streptophyta</taxon>
        <taxon>Embryophyta</taxon>
        <taxon>Bryophyta</taxon>
        <taxon>Sphagnophytina</taxon>
        <taxon>Sphagnopsida</taxon>
        <taxon>Sphagnales</taxon>
        <taxon>Sphagnaceae</taxon>
        <taxon>Sphagnum</taxon>
    </lineage>
</organism>
<dbReference type="Proteomes" id="UP001497512">
    <property type="component" value="Chromosome 12"/>
</dbReference>
<proteinExistence type="predicted"/>
<dbReference type="SUPFAM" id="SSF50978">
    <property type="entry name" value="WD40 repeat-like"/>
    <property type="match status" value="1"/>
</dbReference>
<dbReference type="InterPro" id="IPR001680">
    <property type="entry name" value="WD40_rpt"/>
</dbReference>
<feature type="repeat" description="WD" evidence="3">
    <location>
        <begin position="609"/>
        <end position="651"/>
    </location>
</feature>
<dbReference type="InterPro" id="IPR036322">
    <property type="entry name" value="WD40_repeat_dom_sf"/>
</dbReference>
<dbReference type="Pfam" id="PF00400">
    <property type="entry name" value="WD40"/>
    <property type="match status" value="5"/>
</dbReference>
<evidence type="ECO:0000256" key="4">
    <source>
        <dbReference type="SAM" id="MobiDB-lite"/>
    </source>
</evidence>